<reference evidence="9 10" key="1">
    <citation type="submission" date="2024-01" db="EMBL/GenBank/DDBJ databases">
        <title>Pseudocitrobacter sp. Endophytic strain Cyp-38L.</title>
        <authorList>
            <person name="Amer M.A."/>
            <person name="Hamed S.M."/>
        </authorList>
    </citation>
    <scope>NUCLEOTIDE SEQUENCE [LARGE SCALE GENOMIC DNA]</scope>
    <source>
        <strain evidence="9 10">Cyp38S</strain>
    </source>
</reference>
<keyword evidence="3" id="KW-0540">Nuclease</keyword>
<evidence type="ECO:0000256" key="5">
    <source>
        <dbReference type="ARBA" id="ARBA00022801"/>
    </source>
</evidence>
<keyword evidence="10" id="KW-1185">Reference proteome</keyword>
<evidence type="ECO:0000313" key="9">
    <source>
        <dbReference type="EMBL" id="MEO3991467.1"/>
    </source>
</evidence>
<dbReference type="SUPFAM" id="SSF54786">
    <property type="entry name" value="YcfA/nrd intein domain"/>
    <property type="match status" value="1"/>
</dbReference>
<evidence type="ECO:0000313" key="10">
    <source>
        <dbReference type="Proteomes" id="UP001444146"/>
    </source>
</evidence>
<dbReference type="InterPro" id="IPR038570">
    <property type="entry name" value="HicA_sf"/>
</dbReference>
<keyword evidence="5" id="KW-0378">Hydrolase</keyword>
<dbReference type="RefSeq" id="WP_015962514.1">
    <property type="nucleotide sequence ID" value="NZ_JAYMYY010000005.1"/>
</dbReference>
<proteinExistence type="inferred from homology"/>
<comment type="similarity">
    <text evidence="1">Belongs to the HicA mRNA interferase family.</text>
</comment>
<keyword evidence="2" id="KW-1277">Toxin-antitoxin system</keyword>
<dbReference type="EMBL" id="JAYMYY010000005">
    <property type="protein sequence ID" value="MEO3991467.1"/>
    <property type="molecule type" value="Genomic_DNA"/>
</dbReference>
<protein>
    <submittedName>
        <fullName evidence="9">Type II toxin-antitoxin system HicA family toxin</fullName>
    </submittedName>
</protein>
<evidence type="ECO:0000256" key="2">
    <source>
        <dbReference type="ARBA" id="ARBA00022649"/>
    </source>
</evidence>
<dbReference type="Gene3D" id="3.30.920.30">
    <property type="entry name" value="Hypothetical protein"/>
    <property type="match status" value="1"/>
</dbReference>
<dbReference type="PANTHER" id="PTHR34873">
    <property type="entry name" value="SSR1766 PROTEIN"/>
    <property type="match status" value="1"/>
</dbReference>
<organism evidence="9 10">
    <name type="scientific">Pseudocitrobacter cyperus</name>
    <dbReference type="NCBI Taxonomy" id="3112843"/>
    <lineage>
        <taxon>Bacteria</taxon>
        <taxon>Pseudomonadati</taxon>
        <taxon>Pseudomonadota</taxon>
        <taxon>Gammaproteobacteria</taxon>
        <taxon>Enterobacterales</taxon>
        <taxon>Enterobacteriaceae</taxon>
        <taxon>Pseudocitrobacter</taxon>
    </lineage>
</organism>
<dbReference type="GeneID" id="99809530"/>
<gene>
    <name evidence="9" type="ORF">VSR74_16800</name>
</gene>
<comment type="caution">
    <text evidence="9">The sequence shown here is derived from an EMBL/GenBank/DDBJ whole genome shotgun (WGS) entry which is preliminary data.</text>
</comment>
<evidence type="ECO:0000256" key="7">
    <source>
        <dbReference type="ARBA" id="ARBA00023016"/>
    </source>
</evidence>
<evidence type="ECO:0000256" key="6">
    <source>
        <dbReference type="ARBA" id="ARBA00022884"/>
    </source>
</evidence>
<accession>A0ABV0HN01</accession>
<dbReference type="Pfam" id="PF07927">
    <property type="entry name" value="HicA_toxin"/>
    <property type="match status" value="1"/>
</dbReference>
<keyword evidence="6" id="KW-0694">RNA-binding</keyword>
<dbReference type="Proteomes" id="UP001444146">
    <property type="component" value="Unassembled WGS sequence"/>
</dbReference>
<feature type="region of interest" description="Disordered" evidence="8">
    <location>
        <begin position="22"/>
        <end position="42"/>
    </location>
</feature>
<dbReference type="PANTHER" id="PTHR34873:SF3">
    <property type="entry name" value="ADDICTION MODULE TOXIN, HICA FAMILY"/>
    <property type="match status" value="1"/>
</dbReference>
<evidence type="ECO:0000256" key="8">
    <source>
        <dbReference type="SAM" id="MobiDB-lite"/>
    </source>
</evidence>
<keyword evidence="4" id="KW-0255">Endonuclease</keyword>
<sequence>MKSAEVIAILKQHGWVHVRTRGSHQQFHHPSRAGLVTVPHPRKDIKPGTLAQICRQAGIKM</sequence>
<name>A0ABV0HN01_9ENTR</name>
<keyword evidence="7" id="KW-0346">Stress response</keyword>
<dbReference type="InterPro" id="IPR012933">
    <property type="entry name" value="HicA_mRNA_interferase"/>
</dbReference>
<evidence type="ECO:0000256" key="4">
    <source>
        <dbReference type="ARBA" id="ARBA00022759"/>
    </source>
</evidence>
<evidence type="ECO:0000256" key="1">
    <source>
        <dbReference type="ARBA" id="ARBA00006620"/>
    </source>
</evidence>
<feature type="compositionally biased region" description="Basic residues" evidence="8">
    <location>
        <begin position="22"/>
        <end position="31"/>
    </location>
</feature>
<evidence type="ECO:0000256" key="3">
    <source>
        <dbReference type="ARBA" id="ARBA00022722"/>
    </source>
</evidence>